<dbReference type="InterPro" id="IPR012292">
    <property type="entry name" value="Globin/Proto"/>
</dbReference>
<dbReference type="VEuPathDB" id="FungiDB:SDRG_11469"/>
<name>T0QB00_SAPDV</name>
<dbReference type="EMBL" id="JH767173">
    <property type="protein sequence ID" value="EQC30710.1"/>
    <property type="molecule type" value="Genomic_DNA"/>
</dbReference>
<dbReference type="InParanoid" id="T0QB00"/>
<dbReference type="Proteomes" id="UP000030762">
    <property type="component" value="Unassembled WGS sequence"/>
</dbReference>
<protein>
    <submittedName>
        <fullName evidence="1">Uncharacterized protein</fullName>
    </submittedName>
</protein>
<dbReference type="SUPFAM" id="SSF46458">
    <property type="entry name" value="Globin-like"/>
    <property type="match status" value="1"/>
</dbReference>
<reference evidence="1 2" key="1">
    <citation type="submission" date="2012-04" db="EMBL/GenBank/DDBJ databases">
        <title>The Genome Sequence of Saprolegnia declina VS20.</title>
        <authorList>
            <consortium name="The Broad Institute Genome Sequencing Platform"/>
            <person name="Russ C."/>
            <person name="Nusbaum C."/>
            <person name="Tyler B."/>
            <person name="van West P."/>
            <person name="Dieguez-Uribeondo J."/>
            <person name="de Bruijn I."/>
            <person name="Tripathy S."/>
            <person name="Jiang R."/>
            <person name="Young S.K."/>
            <person name="Zeng Q."/>
            <person name="Gargeya S."/>
            <person name="Fitzgerald M."/>
            <person name="Haas B."/>
            <person name="Abouelleil A."/>
            <person name="Alvarado L."/>
            <person name="Arachchi H.M."/>
            <person name="Berlin A."/>
            <person name="Chapman S.B."/>
            <person name="Goldberg J."/>
            <person name="Griggs A."/>
            <person name="Gujja S."/>
            <person name="Hansen M."/>
            <person name="Howarth C."/>
            <person name="Imamovic A."/>
            <person name="Larimer J."/>
            <person name="McCowen C."/>
            <person name="Montmayeur A."/>
            <person name="Murphy C."/>
            <person name="Neiman D."/>
            <person name="Pearson M."/>
            <person name="Priest M."/>
            <person name="Roberts A."/>
            <person name="Saif S."/>
            <person name="Shea T."/>
            <person name="Sisk P."/>
            <person name="Sykes S."/>
            <person name="Wortman J."/>
            <person name="Nusbaum C."/>
            <person name="Birren B."/>
        </authorList>
    </citation>
    <scope>NUCLEOTIDE SEQUENCE [LARGE SCALE GENOMIC DNA]</scope>
    <source>
        <strain evidence="1 2">VS20</strain>
    </source>
</reference>
<dbReference type="AlphaFoldDB" id="T0QB00"/>
<dbReference type="Gene3D" id="1.10.490.10">
    <property type="entry name" value="Globins"/>
    <property type="match status" value="1"/>
</dbReference>
<dbReference type="GO" id="GO:0019825">
    <property type="term" value="F:oxygen binding"/>
    <property type="evidence" value="ECO:0007669"/>
    <property type="project" value="InterPro"/>
</dbReference>
<proteinExistence type="predicted"/>
<evidence type="ECO:0000313" key="2">
    <source>
        <dbReference type="Proteomes" id="UP000030762"/>
    </source>
</evidence>
<gene>
    <name evidence="1" type="ORF">SDRG_11469</name>
</gene>
<evidence type="ECO:0000313" key="1">
    <source>
        <dbReference type="EMBL" id="EQC30710.1"/>
    </source>
</evidence>
<organism evidence="1 2">
    <name type="scientific">Saprolegnia diclina (strain VS20)</name>
    <dbReference type="NCBI Taxonomy" id="1156394"/>
    <lineage>
        <taxon>Eukaryota</taxon>
        <taxon>Sar</taxon>
        <taxon>Stramenopiles</taxon>
        <taxon>Oomycota</taxon>
        <taxon>Saprolegniomycetes</taxon>
        <taxon>Saprolegniales</taxon>
        <taxon>Saprolegniaceae</taxon>
        <taxon>Saprolegnia</taxon>
    </lineage>
</organism>
<dbReference type="GO" id="GO:0020037">
    <property type="term" value="F:heme binding"/>
    <property type="evidence" value="ECO:0007669"/>
    <property type="project" value="InterPro"/>
</dbReference>
<accession>T0QB00</accession>
<sequence>MSSKRTKRGVCPFADTTVSPAVAGVCPYHAHAALPPPTIKKEVRFESKSGRYVTSEKTTRLLADIGGADTVRIFCTRFYARFLADTHLRPFSFLDDGAVMHADRLATFLVQEMGGDVPVPSPSFGAAHYKARYSSKRHPSVRGRPFSLVDARIWMRLHFWAVRECGLQRHRAFWKWYVAFIGHHIRLYEKTSAAFAKDDAEWSSDTSAIDAYLANGNVMTDLVV</sequence>
<dbReference type="InterPro" id="IPR009050">
    <property type="entry name" value="Globin-like_sf"/>
</dbReference>
<keyword evidence="2" id="KW-1185">Reference proteome</keyword>
<dbReference type="GeneID" id="19952196"/>
<dbReference type="OrthoDB" id="73141at2759"/>
<dbReference type="RefSeq" id="XP_008615734.1">
    <property type="nucleotide sequence ID" value="XM_008617512.1"/>
</dbReference>